<reference evidence="2 3" key="1">
    <citation type="submission" date="2017-12" db="EMBL/GenBank/DDBJ databases">
        <title>Phylogenetic diversity of female urinary microbiome.</title>
        <authorList>
            <person name="Thomas-White K."/>
            <person name="Wolfe A.J."/>
        </authorList>
    </citation>
    <scope>NUCLEOTIDE SEQUENCE [LARGE SCALE GENOMIC DNA]</scope>
    <source>
        <strain evidence="2 3">UMB1298</strain>
    </source>
</reference>
<comment type="caution">
    <text evidence="2">The sequence shown here is derived from an EMBL/GenBank/DDBJ whole genome shotgun (WGS) entry which is preliminary data.</text>
</comment>
<dbReference type="SUPFAM" id="SSF51556">
    <property type="entry name" value="Metallo-dependent hydrolases"/>
    <property type="match status" value="1"/>
</dbReference>
<name>A0A2I1PDU9_9MICO</name>
<keyword evidence="2" id="KW-0378">Hydrolase</keyword>
<dbReference type="Pfam" id="PF07969">
    <property type="entry name" value="Amidohydro_3"/>
    <property type="match status" value="1"/>
</dbReference>
<accession>A0A2I1PDU9</accession>
<feature type="domain" description="Amidohydrolase 3" evidence="1">
    <location>
        <begin position="70"/>
        <end position="525"/>
    </location>
</feature>
<protein>
    <submittedName>
        <fullName evidence="2">Amidohydrolase</fullName>
    </submittedName>
</protein>
<dbReference type="PANTHER" id="PTHR22642">
    <property type="entry name" value="IMIDAZOLONEPROPIONASE"/>
    <property type="match status" value="1"/>
</dbReference>
<evidence type="ECO:0000313" key="2">
    <source>
        <dbReference type="EMBL" id="PKZ42799.1"/>
    </source>
</evidence>
<dbReference type="Proteomes" id="UP000234206">
    <property type="component" value="Unassembled WGS sequence"/>
</dbReference>
<gene>
    <name evidence="2" type="ORF">CYJ76_00660</name>
</gene>
<dbReference type="InterPro" id="IPR032466">
    <property type="entry name" value="Metal_Hydrolase"/>
</dbReference>
<sequence length="536" mass="56212">MGRGARRGLLAHTGAMETIVLEQVTLWNPDTLPVPGQTVVLEAGRVAWLGPADRAPDTSGLRDAHVLAGEGRLVTPAFVDAHAHVSATGEVLGGVDLAGTRSVGEALDRIAEAARQRPGTPVFAHSWDETHWAENRAMTSAELDRASGGGVVYAPRVDMHAATVSSSLAAVAQVASKDGWDGVGTATRAAQDAVVAAWAASVGPDARRRNIAFALDAAARAGVGTVHEMGAPNLTSPDDVRDVVDAGGAGTVRTDAYWGEWVDDPVRASHLRQALGVIGLGGDLYLDGSFGARNAGLLEPYSDAPDTTGDLYLTVEEAATHLVACTRAGVQGGFHAIGDAAVQVAAEALEEAARQLGDAAVRAAHHRIEHVELPSPQAMRTFARLGVTCSMQPMFEGLWGGGDDLYATRLGRRWQETNPWRRLDELGAPVCFGSDSPVTPWDPWGALRSCVRPQNPGGLLTAPRALALHTQAGWHAAGRAGGTLRRGGEDDLVLWDTRVPTEARDLDDWVADSSTPQALLTVVDGHLAQSSGIPTM</sequence>
<dbReference type="InterPro" id="IPR011059">
    <property type="entry name" value="Metal-dep_hydrolase_composite"/>
</dbReference>
<keyword evidence="3" id="KW-1185">Reference proteome</keyword>
<evidence type="ECO:0000259" key="1">
    <source>
        <dbReference type="Pfam" id="PF07969"/>
    </source>
</evidence>
<dbReference type="Gene3D" id="3.10.310.70">
    <property type="match status" value="1"/>
</dbReference>
<dbReference type="SUPFAM" id="SSF51338">
    <property type="entry name" value="Composite domain of metallo-dependent hydrolases"/>
    <property type="match status" value="1"/>
</dbReference>
<evidence type="ECO:0000313" key="3">
    <source>
        <dbReference type="Proteomes" id="UP000234206"/>
    </source>
</evidence>
<dbReference type="Gene3D" id="2.30.40.10">
    <property type="entry name" value="Urease, subunit C, domain 1"/>
    <property type="match status" value="1"/>
</dbReference>
<proteinExistence type="predicted"/>
<dbReference type="Gene3D" id="3.20.20.140">
    <property type="entry name" value="Metal-dependent hydrolases"/>
    <property type="match status" value="1"/>
</dbReference>
<dbReference type="GO" id="GO:0016810">
    <property type="term" value="F:hydrolase activity, acting on carbon-nitrogen (but not peptide) bonds"/>
    <property type="evidence" value="ECO:0007669"/>
    <property type="project" value="InterPro"/>
</dbReference>
<dbReference type="PANTHER" id="PTHR22642:SF2">
    <property type="entry name" value="PROTEIN LONG AFTER FAR-RED 3"/>
    <property type="match status" value="1"/>
</dbReference>
<dbReference type="InterPro" id="IPR013108">
    <property type="entry name" value="Amidohydro_3"/>
</dbReference>
<organism evidence="2 3">
    <name type="scientific">Kytococcus schroeteri</name>
    <dbReference type="NCBI Taxonomy" id="138300"/>
    <lineage>
        <taxon>Bacteria</taxon>
        <taxon>Bacillati</taxon>
        <taxon>Actinomycetota</taxon>
        <taxon>Actinomycetes</taxon>
        <taxon>Micrococcales</taxon>
        <taxon>Kytococcaceae</taxon>
        <taxon>Kytococcus</taxon>
    </lineage>
</organism>
<dbReference type="AlphaFoldDB" id="A0A2I1PDU9"/>
<dbReference type="EMBL" id="PKIZ01000001">
    <property type="protein sequence ID" value="PKZ42799.1"/>
    <property type="molecule type" value="Genomic_DNA"/>
</dbReference>